<comment type="catalytic activity">
    <reaction evidence="1">
        <text>Hydrolysis of terminal, non-reducing beta-D-glucosyl residues with release of beta-D-glucose.</text>
        <dbReference type="EC" id="3.2.1.21"/>
    </reaction>
</comment>
<evidence type="ECO:0000256" key="2">
    <source>
        <dbReference type="ARBA" id="ARBA00010838"/>
    </source>
</evidence>
<evidence type="ECO:0000313" key="11">
    <source>
        <dbReference type="Proteomes" id="UP000053611"/>
    </source>
</evidence>
<evidence type="ECO:0000256" key="4">
    <source>
        <dbReference type="ARBA" id="ARBA00022801"/>
    </source>
</evidence>
<dbReference type="PANTHER" id="PTHR10353">
    <property type="entry name" value="GLYCOSYL HYDROLASE"/>
    <property type="match status" value="1"/>
</dbReference>
<evidence type="ECO:0000256" key="5">
    <source>
        <dbReference type="ARBA" id="ARBA00023001"/>
    </source>
</evidence>
<dbReference type="STRING" id="879819.A0A0J1AWU3"/>
<dbReference type="FunFam" id="3.20.20.80:FF:000011">
    <property type="entry name" value="Cytosolic beta-glucosidase"/>
    <property type="match status" value="1"/>
</dbReference>
<dbReference type="GO" id="GO:0030245">
    <property type="term" value="P:cellulose catabolic process"/>
    <property type="evidence" value="ECO:0007669"/>
    <property type="project" value="UniProtKB-KW"/>
</dbReference>
<keyword evidence="7" id="KW-0119">Carbohydrate metabolism</keyword>
<dbReference type="PANTHER" id="PTHR10353:SF36">
    <property type="entry name" value="LP05116P"/>
    <property type="match status" value="1"/>
</dbReference>
<evidence type="ECO:0000256" key="3">
    <source>
        <dbReference type="ARBA" id="ARBA00012744"/>
    </source>
</evidence>
<sequence length="475" mass="53145">MTRTNALRSDFIWGFATAAAQIEGGGAEQEAASGRGPSIWDYFCDQPGKIADGAKVTDTCDFYTRWKEDLAMMKSLGANSYRFSISWPRVIPLGGKDDPVNKQGLQFYSDVIDECLRLGMTPFVTLYHWDLPLELYKRYGGWLDKERVTADFVRYARLCFETYGDRVQNWITLNEPWVVAALGHAAGAFAPCVPRVRANPSGHVSNTEPWIVGHSLLIAHAHAVHAYRTEFAHQRGTIGITLNGDWAEPYDASPDNVKAAQDKMDAAVGWFADPVYLGHYPASLKAMLRDRLPDFTPAEIALVHGSSDFYGCNFYTTNMVKAGADDETNGNAHLLFEGPDGVPLAPESDLGWLRDVPWGFRKHLNYLYKRYGKPIYITENGYAVKGESEMSAADAVRDADRVHYFEGYLGAVRDAVADGVDVRSYFAWSCYDNFEWASGLGPRFGCVRVDYDTKKRTVKDSARFIGQWFEENITA</sequence>
<keyword evidence="4" id="KW-0378">Hydrolase</keyword>
<accession>A0A0J1AWU3</accession>
<dbReference type="InterPro" id="IPR017853">
    <property type="entry name" value="GH"/>
</dbReference>
<evidence type="ECO:0000256" key="8">
    <source>
        <dbReference type="ARBA" id="ARBA00056775"/>
    </source>
</evidence>
<reference evidence="10 11" key="1">
    <citation type="submission" date="2015-03" db="EMBL/GenBank/DDBJ databases">
        <title>Genomics and transcriptomics of the oil-accumulating basidiomycete yeast T. oleaginosus allow insights into substrate utilization and the diverse evolutionary trajectories of mating systems in fungi.</title>
        <authorList>
            <consortium name="DOE Joint Genome Institute"/>
            <person name="Kourist R."/>
            <person name="Kracht O."/>
            <person name="Bracharz F."/>
            <person name="Lipzen A."/>
            <person name="Nolan M."/>
            <person name="Ohm R."/>
            <person name="Grigoriev I."/>
            <person name="Sun S."/>
            <person name="Heitman J."/>
            <person name="Bruck T."/>
            <person name="Nowrousian M."/>
        </authorList>
    </citation>
    <scope>NUCLEOTIDE SEQUENCE [LARGE SCALE GENOMIC DNA]</scope>
    <source>
        <strain evidence="10 11">IBC0246</strain>
    </source>
</reference>
<dbReference type="Proteomes" id="UP000053611">
    <property type="component" value="Unassembled WGS sequence"/>
</dbReference>
<dbReference type="PRINTS" id="PR00131">
    <property type="entry name" value="GLHYDRLASE1"/>
</dbReference>
<comment type="function">
    <text evidence="8">Plays an important role in cellulose degradation. Shows hydrolytic activity against several glycosidic compounds.</text>
</comment>
<dbReference type="EC" id="3.2.1.21" evidence="3"/>
<evidence type="ECO:0000313" key="10">
    <source>
        <dbReference type="EMBL" id="KLT39764.1"/>
    </source>
</evidence>
<dbReference type="AlphaFoldDB" id="A0A0J1AWU3"/>
<organism evidence="10 11">
    <name type="scientific">Cutaneotrichosporon oleaginosum</name>
    <dbReference type="NCBI Taxonomy" id="879819"/>
    <lineage>
        <taxon>Eukaryota</taxon>
        <taxon>Fungi</taxon>
        <taxon>Dikarya</taxon>
        <taxon>Basidiomycota</taxon>
        <taxon>Agaricomycotina</taxon>
        <taxon>Tremellomycetes</taxon>
        <taxon>Trichosporonales</taxon>
        <taxon>Trichosporonaceae</taxon>
        <taxon>Cutaneotrichosporon</taxon>
    </lineage>
</organism>
<protein>
    <recommendedName>
        <fullName evidence="3">beta-glucosidase</fullName>
        <ecNumber evidence="3">3.2.1.21</ecNumber>
    </recommendedName>
</protein>
<dbReference type="OrthoDB" id="65569at2759"/>
<comment type="similarity">
    <text evidence="2 9">Belongs to the glycosyl hydrolase 1 family.</text>
</comment>
<keyword evidence="7" id="KW-0624">Polysaccharide degradation</keyword>
<proteinExistence type="inferred from homology"/>
<dbReference type="Gene3D" id="3.20.20.80">
    <property type="entry name" value="Glycosidases"/>
    <property type="match status" value="1"/>
</dbReference>
<dbReference type="InterPro" id="IPR001360">
    <property type="entry name" value="Glyco_hydro_1"/>
</dbReference>
<dbReference type="SUPFAM" id="SSF51445">
    <property type="entry name" value="(Trans)glycosidases"/>
    <property type="match status" value="1"/>
</dbReference>
<evidence type="ECO:0000256" key="7">
    <source>
        <dbReference type="ARBA" id="ARBA00023326"/>
    </source>
</evidence>
<keyword evidence="11" id="KW-1185">Reference proteome</keyword>
<keyword evidence="5" id="KW-0136">Cellulose degradation</keyword>
<name>A0A0J1AWU3_9TREE</name>
<evidence type="ECO:0000256" key="9">
    <source>
        <dbReference type="RuleBase" id="RU003690"/>
    </source>
</evidence>
<evidence type="ECO:0000256" key="6">
    <source>
        <dbReference type="ARBA" id="ARBA00023295"/>
    </source>
</evidence>
<dbReference type="EMBL" id="KQ087249">
    <property type="protein sequence ID" value="KLT39764.1"/>
    <property type="molecule type" value="Genomic_DNA"/>
</dbReference>
<keyword evidence="6" id="KW-0326">Glycosidase</keyword>
<dbReference type="Pfam" id="PF00232">
    <property type="entry name" value="Glyco_hydro_1"/>
    <property type="match status" value="1"/>
</dbReference>
<evidence type="ECO:0000256" key="1">
    <source>
        <dbReference type="ARBA" id="ARBA00000448"/>
    </source>
</evidence>
<dbReference type="SMR" id="A0A0J1AWU3"/>
<dbReference type="GO" id="GO:0080079">
    <property type="term" value="F:cellobiose glucosidase activity"/>
    <property type="evidence" value="ECO:0007669"/>
    <property type="project" value="UniProtKB-ARBA"/>
</dbReference>
<gene>
    <name evidence="10" type="ORF">CC85DRAFT_288183</name>
</gene>